<accession>D9QKG0</accession>
<evidence type="ECO:0000313" key="1">
    <source>
        <dbReference type="EMBL" id="ADK99785.1"/>
    </source>
</evidence>
<dbReference type="RefSeq" id="WP_013267889.1">
    <property type="nucleotide sequence ID" value="NC_014375.1"/>
</dbReference>
<gene>
    <name evidence="1" type="ordered locus">Bresu_0471</name>
</gene>
<sequence length="77" mass="8333">MATAAIPPIDPIDAPTYHVSSREALLRASQRAAWLLAEGRAAEADALTRAARNLGDLIERHRLDPAATVIPVRPRRA</sequence>
<keyword evidence="2" id="KW-1185">Reference proteome</keyword>
<dbReference type="KEGG" id="bsb:Bresu_0471"/>
<dbReference type="BioCyc" id="BSUB633149:G1GM8-469-MONOMER"/>
<organism evidence="1 2">
    <name type="scientific">Brevundimonas subvibrioides (strain ATCC 15264 / DSM 4735 / LMG 14903 / NBRC 16000 / CB 81)</name>
    <name type="common">Caulobacter subvibrioides</name>
    <dbReference type="NCBI Taxonomy" id="633149"/>
    <lineage>
        <taxon>Bacteria</taxon>
        <taxon>Pseudomonadati</taxon>
        <taxon>Pseudomonadota</taxon>
        <taxon>Alphaproteobacteria</taxon>
        <taxon>Caulobacterales</taxon>
        <taxon>Caulobacteraceae</taxon>
        <taxon>Brevundimonas</taxon>
    </lineage>
</organism>
<dbReference type="Proteomes" id="UP000002696">
    <property type="component" value="Chromosome"/>
</dbReference>
<dbReference type="AlphaFoldDB" id="D9QKG0"/>
<name>D9QKG0_BRESC</name>
<reference evidence="2" key="1">
    <citation type="journal article" date="2011" name="J. Bacteriol.">
        <title>Genome sequences of eight morphologically diverse alphaproteobacteria.</title>
        <authorList>
            <consortium name="US DOE Joint Genome Institute"/>
            <person name="Brown P.J."/>
            <person name="Kysela D.T."/>
            <person name="Buechlein A."/>
            <person name="Hemmerich C."/>
            <person name="Brun Y.V."/>
        </authorList>
    </citation>
    <scope>NUCLEOTIDE SEQUENCE [LARGE SCALE GENOMIC DNA]</scope>
    <source>
        <strain evidence="2">ATCC 15264 / DSM 4735 / LMG 14903 / NBRC 16000 / CB 81</strain>
    </source>
</reference>
<dbReference type="InParanoid" id="D9QKG0"/>
<dbReference type="EMBL" id="CP002102">
    <property type="protein sequence ID" value="ADK99785.1"/>
    <property type="molecule type" value="Genomic_DNA"/>
</dbReference>
<proteinExistence type="predicted"/>
<dbReference type="HOGENOM" id="CLU_2631242_0_0_5"/>
<dbReference type="STRING" id="633149.Bresu_0471"/>
<evidence type="ECO:0000313" key="2">
    <source>
        <dbReference type="Proteomes" id="UP000002696"/>
    </source>
</evidence>
<protein>
    <submittedName>
        <fullName evidence="1">Uncharacterized protein</fullName>
    </submittedName>
</protein>